<dbReference type="InterPro" id="IPR036047">
    <property type="entry name" value="F-box-like_dom_sf"/>
</dbReference>
<keyword evidence="2" id="KW-1185">Reference proteome</keyword>
<evidence type="ECO:0000313" key="2">
    <source>
        <dbReference type="Proteomes" id="UP000324897"/>
    </source>
</evidence>
<comment type="caution">
    <text evidence="1">The sequence shown here is derived from an EMBL/GenBank/DDBJ whole genome shotgun (WGS) entry which is preliminary data.</text>
</comment>
<dbReference type="InterPro" id="IPR053197">
    <property type="entry name" value="F-box_SCFL_complex_component"/>
</dbReference>
<protein>
    <recommendedName>
        <fullName evidence="3">F-box domain-containing protein</fullName>
    </recommendedName>
</protein>
<dbReference type="PANTHER" id="PTHR34223:SF80">
    <property type="entry name" value="OS11G0205900 PROTEIN"/>
    <property type="match status" value="1"/>
</dbReference>
<organism evidence="1 2">
    <name type="scientific">Eragrostis curvula</name>
    <name type="common">weeping love grass</name>
    <dbReference type="NCBI Taxonomy" id="38414"/>
    <lineage>
        <taxon>Eukaryota</taxon>
        <taxon>Viridiplantae</taxon>
        <taxon>Streptophyta</taxon>
        <taxon>Embryophyta</taxon>
        <taxon>Tracheophyta</taxon>
        <taxon>Spermatophyta</taxon>
        <taxon>Magnoliopsida</taxon>
        <taxon>Liliopsida</taxon>
        <taxon>Poales</taxon>
        <taxon>Poaceae</taxon>
        <taxon>PACMAD clade</taxon>
        <taxon>Chloridoideae</taxon>
        <taxon>Eragrostideae</taxon>
        <taxon>Eragrostidinae</taxon>
        <taxon>Eragrostis</taxon>
    </lineage>
</organism>
<dbReference type="SUPFAM" id="SSF81383">
    <property type="entry name" value="F-box domain"/>
    <property type="match status" value="1"/>
</dbReference>
<proteinExistence type="predicted"/>
<name>A0A5J9VZB2_9POAL</name>
<evidence type="ECO:0000313" key="1">
    <source>
        <dbReference type="EMBL" id="TVU40985.1"/>
    </source>
</evidence>
<dbReference type="Proteomes" id="UP000324897">
    <property type="component" value="Chromosome 4"/>
</dbReference>
<dbReference type="CDD" id="cd22160">
    <property type="entry name" value="F-box_AtFBL13-like"/>
    <property type="match status" value="1"/>
</dbReference>
<evidence type="ECO:0008006" key="3">
    <source>
        <dbReference type="Google" id="ProtNLM"/>
    </source>
</evidence>
<dbReference type="Gramene" id="TVU40985">
    <property type="protein sequence ID" value="TVU40985"/>
    <property type="gene ID" value="EJB05_14471"/>
</dbReference>
<dbReference type="EMBL" id="RWGY01000007">
    <property type="protein sequence ID" value="TVU40985.1"/>
    <property type="molecule type" value="Genomic_DNA"/>
</dbReference>
<reference evidence="1 2" key="1">
    <citation type="journal article" date="2019" name="Sci. Rep.">
        <title>A high-quality genome of Eragrostis curvula grass provides insights into Poaceae evolution and supports new strategies to enhance forage quality.</title>
        <authorList>
            <person name="Carballo J."/>
            <person name="Santos B.A.C.M."/>
            <person name="Zappacosta D."/>
            <person name="Garbus I."/>
            <person name="Selva J.P."/>
            <person name="Gallo C.A."/>
            <person name="Diaz A."/>
            <person name="Albertini E."/>
            <person name="Caccamo M."/>
            <person name="Echenique V."/>
        </authorList>
    </citation>
    <scope>NUCLEOTIDE SEQUENCE [LARGE SCALE GENOMIC DNA]</scope>
    <source>
        <strain evidence="2">cv. Victoria</strain>
        <tissue evidence="1">Leaf</tissue>
    </source>
</reference>
<sequence length="147" mass="16579">MFINSSGSYFPDEVNYARSTMSEKRRAVGTNCASHPDSFGDRFRVLTDDLLRHILFFLPANEAVQTCVLGQHWCNLWKTAPGLRIVCGGENEPESVKEIQVFMYHLLLLRGDAPLETCVIYLNDVEYDEMLCETSGSGMSCYATFGF</sequence>
<dbReference type="InterPro" id="IPR053781">
    <property type="entry name" value="F-box_AtFBL13-like"/>
</dbReference>
<gene>
    <name evidence="1" type="ORF">EJB05_14471</name>
</gene>
<dbReference type="AlphaFoldDB" id="A0A5J9VZB2"/>
<dbReference type="PANTHER" id="PTHR34223">
    <property type="entry name" value="OS11G0201299 PROTEIN"/>
    <property type="match status" value="1"/>
</dbReference>
<feature type="non-terminal residue" evidence="1">
    <location>
        <position position="1"/>
    </location>
</feature>
<accession>A0A5J9VZB2</accession>
<dbReference type="OrthoDB" id="690775at2759"/>